<dbReference type="SUPFAM" id="SSF53335">
    <property type="entry name" value="S-adenosyl-L-methionine-dependent methyltransferases"/>
    <property type="match status" value="1"/>
</dbReference>
<accession>A0A2J6PEZ9</accession>
<dbReference type="GO" id="GO:0008168">
    <property type="term" value="F:methyltransferase activity"/>
    <property type="evidence" value="ECO:0007669"/>
    <property type="project" value="UniProtKB-KW"/>
</dbReference>
<dbReference type="PANTHER" id="PTHR43591">
    <property type="entry name" value="METHYLTRANSFERASE"/>
    <property type="match status" value="1"/>
</dbReference>
<sequence length="262" mass="30260">MLHHIFKLLSYGKIYEAPIPDNVQRVLDVGCGTGLWAIEFADEHPSAEVLGVDLAPIQPDFVPPNCKFEMDDLEEDFTYRRPFDFIHCRYMAYAIKDWPRLVKQIYQHTAPGGFVEFTDFDLVIRSDDGSLENTTMKQWTDTLPRAGRMLGREPCPGPKLERWIRDAGFENVVVKVYKLPIGPWAKDPQFKLIGAYYHVTVMQGVEGFSLRLYMNVLKWSYEELQVLLAKVRRDLNARTIHAYTAMYKVIAQKPAAPEEKKE</sequence>
<keyword evidence="2" id="KW-1185">Reference proteome</keyword>
<gene>
    <name evidence="1" type="ORF">NA56DRAFT_480385</name>
</gene>
<evidence type="ECO:0000313" key="2">
    <source>
        <dbReference type="Proteomes" id="UP000235672"/>
    </source>
</evidence>
<dbReference type="EMBL" id="KZ613547">
    <property type="protein sequence ID" value="PMD12584.1"/>
    <property type="molecule type" value="Genomic_DNA"/>
</dbReference>
<dbReference type="AlphaFoldDB" id="A0A2J6PEZ9"/>
<name>A0A2J6PEZ9_9HELO</name>
<dbReference type="GO" id="GO:0032259">
    <property type="term" value="P:methylation"/>
    <property type="evidence" value="ECO:0007669"/>
    <property type="project" value="UniProtKB-KW"/>
</dbReference>
<keyword evidence="1" id="KW-0489">Methyltransferase</keyword>
<dbReference type="InterPro" id="IPR029063">
    <property type="entry name" value="SAM-dependent_MTases_sf"/>
</dbReference>
<organism evidence="1 2">
    <name type="scientific">Hyaloscypha hepaticicola</name>
    <dbReference type="NCBI Taxonomy" id="2082293"/>
    <lineage>
        <taxon>Eukaryota</taxon>
        <taxon>Fungi</taxon>
        <taxon>Dikarya</taxon>
        <taxon>Ascomycota</taxon>
        <taxon>Pezizomycotina</taxon>
        <taxon>Leotiomycetes</taxon>
        <taxon>Helotiales</taxon>
        <taxon>Hyaloscyphaceae</taxon>
        <taxon>Hyaloscypha</taxon>
    </lineage>
</organism>
<protein>
    <submittedName>
        <fullName evidence="1">S-adenosyl-L-methionine-dependent methyltransferase</fullName>
    </submittedName>
</protein>
<proteinExistence type="predicted"/>
<evidence type="ECO:0000313" key="1">
    <source>
        <dbReference type="EMBL" id="PMD12584.1"/>
    </source>
</evidence>
<dbReference type="Gene3D" id="3.40.50.150">
    <property type="entry name" value="Vaccinia Virus protein VP39"/>
    <property type="match status" value="1"/>
</dbReference>
<dbReference type="CDD" id="cd02440">
    <property type="entry name" value="AdoMet_MTases"/>
    <property type="match status" value="1"/>
</dbReference>
<reference evidence="1 2" key="1">
    <citation type="submission" date="2016-05" db="EMBL/GenBank/DDBJ databases">
        <title>A degradative enzymes factory behind the ericoid mycorrhizal symbiosis.</title>
        <authorList>
            <consortium name="DOE Joint Genome Institute"/>
            <person name="Martino E."/>
            <person name="Morin E."/>
            <person name="Grelet G."/>
            <person name="Kuo A."/>
            <person name="Kohler A."/>
            <person name="Daghino S."/>
            <person name="Barry K."/>
            <person name="Choi C."/>
            <person name="Cichocki N."/>
            <person name="Clum A."/>
            <person name="Copeland A."/>
            <person name="Hainaut M."/>
            <person name="Haridas S."/>
            <person name="Labutti K."/>
            <person name="Lindquist E."/>
            <person name="Lipzen A."/>
            <person name="Khouja H.-R."/>
            <person name="Murat C."/>
            <person name="Ohm R."/>
            <person name="Olson A."/>
            <person name="Spatafora J."/>
            <person name="Veneault-Fourrey C."/>
            <person name="Henrissat B."/>
            <person name="Grigoriev I."/>
            <person name="Martin F."/>
            <person name="Perotto S."/>
        </authorList>
    </citation>
    <scope>NUCLEOTIDE SEQUENCE [LARGE SCALE GENOMIC DNA]</scope>
    <source>
        <strain evidence="1 2">UAMH 7357</strain>
    </source>
</reference>
<keyword evidence="1" id="KW-0808">Transferase</keyword>
<dbReference type="Proteomes" id="UP000235672">
    <property type="component" value="Unassembled WGS sequence"/>
</dbReference>
<dbReference type="PANTHER" id="PTHR43591:SF10">
    <property type="entry name" value="ABC TRANSMEMBRANE TYPE-1 DOMAIN-CONTAINING PROTEIN-RELATED"/>
    <property type="match status" value="1"/>
</dbReference>
<dbReference type="STRING" id="1745343.A0A2J6PEZ9"/>
<dbReference type="Pfam" id="PF13489">
    <property type="entry name" value="Methyltransf_23"/>
    <property type="match status" value="1"/>
</dbReference>
<dbReference type="OrthoDB" id="2013972at2759"/>